<protein>
    <recommendedName>
        <fullName evidence="2">Reverse transcriptase zinc-binding domain-containing protein</fullName>
    </recommendedName>
</protein>
<evidence type="ECO:0008006" key="2">
    <source>
        <dbReference type="Google" id="ProtNLM"/>
    </source>
</evidence>
<gene>
    <name evidence="1" type="ORF">DMN91_008752</name>
</gene>
<reference evidence="1" key="1">
    <citation type="journal article" date="2018" name="Genome Res.">
        <title>The genomic architecture and molecular evolution of ant odorant receptors.</title>
        <authorList>
            <person name="McKenzie S.K."/>
            <person name="Kronauer D.J.C."/>
        </authorList>
    </citation>
    <scope>NUCLEOTIDE SEQUENCE [LARGE SCALE GENOMIC DNA]</scope>
    <source>
        <strain evidence="1">Clonal line C1</strain>
    </source>
</reference>
<evidence type="ECO:0000313" key="1">
    <source>
        <dbReference type="EMBL" id="RLU18395.1"/>
    </source>
</evidence>
<accession>A0A3L8DD34</accession>
<sequence>MGSREVDIAAKAAALTGLDTTLLLPHSDIKAQWREAAYSQFHEWARIQGAHKGTRLRAGYTSLAESLWRRNIVEIPMCECGIAYQTANHVFWQCPLLDRYRNTLIKDISHNITTGPYHIEQLLHSSEDDIILAVMRFIESIPFRI</sequence>
<name>A0A3L8DD34_OOCBI</name>
<proteinExistence type="predicted"/>
<dbReference type="AlphaFoldDB" id="A0A3L8DD34"/>
<comment type="caution">
    <text evidence="1">The sequence shown here is derived from an EMBL/GenBank/DDBJ whole genome shotgun (WGS) entry which is preliminary data.</text>
</comment>
<dbReference type="Proteomes" id="UP000279307">
    <property type="component" value="Chromosome 9"/>
</dbReference>
<dbReference type="EMBL" id="QOIP01000009">
    <property type="protein sequence ID" value="RLU18395.1"/>
    <property type="molecule type" value="Genomic_DNA"/>
</dbReference>
<reference evidence="1" key="2">
    <citation type="submission" date="2018-07" db="EMBL/GenBank/DDBJ databases">
        <authorList>
            <person name="Mckenzie S.K."/>
            <person name="Kronauer D.J.C."/>
        </authorList>
    </citation>
    <scope>NUCLEOTIDE SEQUENCE</scope>
    <source>
        <strain evidence="1">Clonal line C1</strain>
    </source>
</reference>
<dbReference type="OrthoDB" id="7616861at2759"/>
<organism evidence="1">
    <name type="scientific">Ooceraea biroi</name>
    <name type="common">Clonal raider ant</name>
    <name type="synonym">Cerapachys biroi</name>
    <dbReference type="NCBI Taxonomy" id="2015173"/>
    <lineage>
        <taxon>Eukaryota</taxon>
        <taxon>Metazoa</taxon>
        <taxon>Ecdysozoa</taxon>
        <taxon>Arthropoda</taxon>
        <taxon>Hexapoda</taxon>
        <taxon>Insecta</taxon>
        <taxon>Pterygota</taxon>
        <taxon>Neoptera</taxon>
        <taxon>Endopterygota</taxon>
        <taxon>Hymenoptera</taxon>
        <taxon>Apocrita</taxon>
        <taxon>Aculeata</taxon>
        <taxon>Formicoidea</taxon>
        <taxon>Formicidae</taxon>
        <taxon>Dorylinae</taxon>
        <taxon>Ooceraea</taxon>
    </lineage>
</organism>